<evidence type="ECO:0000256" key="2">
    <source>
        <dbReference type="SAM" id="SignalP"/>
    </source>
</evidence>
<reference evidence="4 5" key="1">
    <citation type="submission" date="2016-09" db="EMBL/GenBank/DDBJ databases">
        <authorList>
            <person name="Capua I."/>
            <person name="De Benedictis P."/>
            <person name="Joannis T."/>
            <person name="Lombin L.H."/>
            <person name="Cattoli G."/>
        </authorList>
    </citation>
    <scope>NUCLEOTIDE SEQUENCE [LARGE SCALE GENOMIC DNA]</scope>
    <source>
        <strain evidence="4 5">ISLP-3</strain>
    </source>
</reference>
<gene>
    <name evidence="4" type="ORF">SAMN05216410_3536</name>
</gene>
<keyword evidence="1" id="KW-1133">Transmembrane helix</keyword>
<feature type="chain" id="PRO_5011545805" description="Protein-glutamine gamma-glutamyltransferase-like C-terminal domain-containing protein" evidence="2">
    <location>
        <begin position="27"/>
        <end position="239"/>
    </location>
</feature>
<dbReference type="Pfam" id="PF13559">
    <property type="entry name" value="DUF4129"/>
    <property type="match status" value="1"/>
</dbReference>
<keyword evidence="1" id="KW-0472">Membrane</keyword>
<organism evidence="4 5">
    <name type="scientific">Sanguibacter gelidistatuariae</name>
    <dbReference type="NCBI Taxonomy" id="1814289"/>
    <lineage>
        <taxon>Bacteria</taxon>
        <taxon>Bacillati</taxon>
        <taxon>Actinomycetota</taxon>
        <taxon>Actinomycetes</taxon>
        <taxon>Micrococcales</taxon>
        <taxon>Sanguibacteraceae</taxon>
        <taxon>Sanguibacter</taxon>
    </lineage>
</organism>
<feature type="transmembrane region" description="Helical" evidence="1">
    <location>
        <begin position="83"/>
        <end position="103"/>
    </location>
</feature>
<evidence type="ECO:0000256" key="1">
    <source>
        <dbReference type="SAM" id="Phobius"/>
    </source>
</evidence>
<protein>
    <recommendedName>
        <fullName evidence="3">Protein-glutamine gamma-glutamyltransferase-like C-terminal domain-containing protein</fullName>
    </recommendedName>
</protein>
<evidence type="ECO:0000259" key="3">
    <source>
        <dbReference type="Pfam" id="PF13559"/>
    </source>
</evidence>
<sequence length="239" mass="24494">MSSAAAHAVVVALGATLGAAPLAITAASSQVPVTPDSPTARQWLHDELTNPIYHQGPSLLERFLTWLRDLFDGVSVAGLSGGWAALVLVAVIAVIAAVALYVSGPVRRSRRARHAPVLGIDDIRSADDLLAAASRAASLGDFGAATLDAFRALARRSEERTILDPAPGRTAHEAALMIGARLPGLAPALADGATSFDAIYYGKVPADSTSYEQMRGLEAAAAATRPTALTSAPATVAAP</sequence>
<keyword evidence="2" id="KW-0732">Signal</keyword>
<dbReference type="InterPro" id="IPR025403">
    <property type="entry name" value="TgpA-like_C"/>
</dbReference>
<feature type="signal peptide" evidence="2">
    <location>
        <begin position="1"/>
        <end position="26"/>
    </location>
</feature>
<dbReference type="STRING" id="1814289.SAMN05216410_3536"/>
<dbReference type="AlphaFoldDB" id="A0A1G6VUC7"/>
<evidence type="ECO:0000313" key="4">
    <source>
        <dbReference type="EMBL" id="SDD57013.1"/>
    </source>
</evidence>
<dbReference type="OrthoDB" id="3389322at2"/>
<keyword evidence="1" id="KW-0812">Transmembrane</keyword>
<dbReference type="RefSeq" id="WP_093185856.1">
    <property type="nucleotide sequence ID" value="NZ_FMYH01000008.1"/>
</dbReference>
<evidence type="ECO:0000313" key="5">
    <source>
        <dbReference type="Proteomes" id="UP000199039"/>
    </source>
</evidence>
<dbReference type="EMBL" id="FMYH01000008">
    <property type="protein sequence ID" value="SDD57013.1"/>
    <property type="molecule type" value="Genomic_DNA"/>
</dbReference>
<feature type="domain" description="Protein-glutamine gamma-glutamyltransferase-like C-terminal" evidence="3">
    <location>
        <begin position="149"/>
        <end position="215"/>
    </location>
</feature>
<accession>A0A1G6VUC7</accession>
<dbReference type="Proteomes" id="UP000199039">
    <property type="component" value="Unassembled WGS sequence"/>
</dbReference>
<name>A0A1G6VUC7_9MICO</name>
<keyword evidence="5" id="KW-1185">Reference proteome</keyword>
<proteinExistence type="predicted"/>